<evidence type="ECO:0000256" key="6">
    <source>
        <dbReference type="SAM" id="MobiDB-lite"/>
    </source>
</evidence>
<dbReference type="EMBL" id="OZ035827">
    <property type="protein sequence ID" value="CAL1605898.1"/>
    <property type="molecule type" value="Genomic_DNA"/>
</dbReference>
<evidence type="ECO:0000256" key="5">
    <source>
        <dbReference type="ARBA" id="ARBA00022737"/>
    </source>
</evidence>
<dbReference type="InterPro" id="IPR036322">
    <property type="entry name" value="WD40_repeat_dom_sf"/>
</dbReference>
<reference evidence="7 8" key="1">
    <citation type="submission" date="2024-04" db="EMBL/GenBank/DDBJ databases">
        <authorList>
            <person name="Waldvogel A.-M."/>
            <person name="Schoenle A."/>
        </authorList>
    </citation>
    <scope>NUCLEOTIDE SEQUENCE [LARGE SCALE GENOMIC DNA]</scope>
</reference>
<dbReference type="GO" id="GO:0005737">
    <property type="term" value="C:cytoplasm"/>
    <property type="evidence" value="ECO:0007669"/>
    <property type="project" value="UniProtKB-SubCell"/>
</dbReference>
<dbReference type="AlphaFoldDB" id="A0AAV2LXU9"/>
<dbReference type="GO" id="GO:0030488">
    <property type="term" value="P:tRNA methylation"/>
    <property type="evidence" value="ECO:0007669"/>
    <property type="project" value="TreeGrafter"/>
</dbReference>
<evidence type="ECO:0000313" key="8">
    <source>
        <dbReference type="Proteomes" id="UP001497482"/>
    </source>
</evidence>
<feature type="region of interest" description="Disordered" evidence="6">
    <location>
        <begin position="210"/>
        <end position="340"/>
    </location>
</feature>
<accession>A0AAV2LXU9</accession>
<protein>
    <submittedName>
        <fullName evidence="7">Uncharacterized protein</fullName>
    </submittedName>
</protein>
<organism evidence="7 8">
    <name type="scientific">Knipowitschia caucasica</name>
    <name type="common">Caucasian dwarf goby</name>
    <name type="synonym">Pomatoschistus caucasicus</name>
    <dbReference type="NCBI Taxonomy" id="637954"/>
    <lineage>
        <taxon>Eukaryota</taxon>
        <taxon>Metazoa</taxon>
        <taxon>Chordata</taxon>
        <taxon>Craniata</taxon>
        <taxon>Vertebrata</taxon>
        <taxon>Euteleostomi</taxon>
        <taxon>Actinopterygii</taxon>
        <taxon>Neopterygii</taxon>
        <taxon>Teleostei</taxon>
        <taxon>Neoteleostei</taxon>
        <taxon>Acanthomorphata</taxon>
        <taxon>Gobiaria</taxon>
        <taxon>Gobiiformes</taxon>
        <taxon>Gobioidei</taxon>
        <taxon>Gobiidae</taxon>
        <taxon>Gobiinae</taxon>
        <taxon>Knipowitschia</taxon>
    </lineage>
</organism>
<feature type="compositionally biased region" description="Low complexity" evidence="6">
    <location>
        <begin position="290"/>
        <end position="302"/>
    </location>
</feature>
<dbReference type="PANTHER" id="PTHR14344:SF3">
    <property type="entry name" value="WD REPEAT-CONTAINING PROTEIN 6"/>
    <property type="match status" value="1"/>
</dbReference>
<dbReference type="PANTHER" id="PTHR14344">
    <property type="entry name" value="WD REPEAT PROTEIN"/>
    <property type="match status" value="1"/>
</dbReference>
<feature type="compositionally biased region" description="Low complexity" evidence="6">
    <location>
        <begin position="211"/>
        <end position="220"/>
    </location>
</feature>
<evidence type="ECO:0000256" key="4">
    <source>
        <dbReference type="ARBA" id="ARBA00022694"/>
    </source>
</evidence>
<keyword evidence="4" id="KW-0819">tRNA processing</keyword>
<keyword evidence="3" id="KW-0853">WD repeat</keyword>
<evidence type="ECO:0000256" key="1">
    <source>
        <dbReference type="ARBA" id="ARBA00004496"/>
    </source>
</evidence>
<sequence>MKVLTVLTDHISSVRALAAVVNKDGSRRALSALLVSAGGRAQMQCYRLLIGCNEQGGAPSCQVIQIAAHRLDDQWEKKRNRHKMVKMDPETRYMSMAVLEQTSDPVILAVACSDGAVRLFSVSEVDRRIGLLWESFHHQRCVLCVATCCLQDTQGNRHHLLLSAATDGQIALWNFTSFLLYNQFPPSPIFTVPAHQSGVNSMDILPLRSKPAAAQRPPQARTHKRTEAPQPPTLVCDSNMAPWGGLDLSESSFTSLSPLRPPSIPPPPPPVPHSTPASPHRTKTQIRNISTSTITSTMSSPSLAQAAPDTGGAGRGLRSKRRPLPQRRAPRPPRLPPLRQVSNLSFSRSFTFSFFELPLHQSPRCRAERTKSLLLLIKQVHF</sequence>
<dbReference type="Proteomes" id="UP001497482">
    <property type="component" value="Chromosome 5"/>
</dbReference>
<name>A0AAV2LXU9_KNICA</name>
<keyword evidence="2" id="KW-0963">Cytoplasm</keyword>
<comment type="subcellular location">
    <subcellularLocation>
        <location evidence="1">Cytoplasm</location>
    </subcellularLocation>
</comment>
<keyword evidence="8" id="KW-1185">Reference proteome</keyword>
<evidence type="ECO:0000256" key="3">
    <source>
        <dbReference type="ARBA" id="ARBA00022574"/>
    </source>
</evidence>
<keyword evidence="5" id="KW-0677">Repeat</keyword>
<gene>
    <name evidence="7" type="ORF">KC01_LOCUS33197</name>
</gene>
<feature type="compositionally biased region" description="Pro residues" evidence="6">
    <location>
        <begin position="259"/>
        <end position="273"/>
    </location>
</feature>
<evidence type="ECO:0000256" key="2">
    <source>
        <dbReference type="ARBA" id="ARBA00022490"/>
    </source>
</evidence>
<dbReference type="InterPro" id="IPR051973">
    <property type="entry name" value="tRNA_Anticodon_Mtase-Reg"/>
</dbReference>
<feature type="compositionally biased region" description="Basic residues" evidence="6">
    <location>
        <begin position="317"/>
        <end position="331"/>
    </location>
</feature>
<proteinExistence type="predicted"/>
<dbReference type="SUPFAM" id="SSF50978">
    <property type="entry name" value="WD40 repeat-like"/>
    <property type="match status" value="1"/>
</dbReference>
<evidence type="ECO:0000313" key="7">
    <source>
        <dbReference type="EMBL" id="CAL1605898.1"/>
    </source>
</evidence>
<dbReference type="Gene3D" id="2.130.10.10">
    <property type="entry name" value="YVTN repeat-like/Quinoprotein amine dehydrogenase"/>
    <property type="match status" value="1"/>
</dbReference>
<dbReference type="InterPro" id="IPR015943">
    <property type="entry name" value="WD40/YVTN_repeat-like_dom_sf"/>
</dbReference>